<evidence type="ECO:0000313" key="2">
    <source>
        <dbReference type="Proteomes" id="UP000236434"/>
    </source>
</evidence>
<dbReference type="InterPro" id="IPR008928">
    <property type="entry name" value="6-hairpin_glycosidase_sf"/>
</dbReference>
<reference evidence="1 2" key="1">
    <citation type="submission" date="2013-12" db="EMBL/GenBank/DDBJ databases">
        <title>Comparative genomics of Petrotoga isolates.</title>
        <authorList>
            <person name="Nesbo C.L."/>
            <person name="Charchuk R."/>
            <person name="Chow K."/>
        </authorList>
    </citation>
    <scope>NUCLEOTIDE SEQUENCE [LARGE SCALE GENOMIC DNA]</scope>
    <source>
        <strain evidence="1 2">DSM 13574</strain>
    </source>
</reference>
<gene>
    <name evidence="1" type="ORF">X929_04715</name>
</gene>
<dbReference type="AlphaFoldDB" id="A0A2K1P1B5"/>
<dbReference type="EMBL" id="AZRL01000012">
    <property type="protein sequence ID" value="PNR96561.1"/>
    <property type="molecule type" value="Genomic_DNA"/>
</dbReference>
<dbReference type="GO" id="GO:0005975">
    <property type="term" value="P:carbohydrate metabolic process"/>
    <property type="evidence" value="ECO:0007669"/>
    <property type="project" value="InterPro"/>
</dbReference>
<accession>A0A2K1P1B5</accession>
<dbReference type="Gene3D" id="1.50.10.10">
    <property type="match status" value="1"/>
</dbReference>
<dbReference type="OrthoDB" id="9795873at2"/>
<dbReference type="SUPFAM" id="SSF48208">
    <property type="entry name" value="Six-hairpin glycosidases"/>
    <property type="match status" value="1"/>
</dbReference>
<dbReference type="Proteomes" id="UP000236434">
    <property type="component" value="Unassembled WGS sequence"/>
</dbReference>
<name>A0A2K1P1B5_9BACT</name>
<dbReference type="RefSeq" id="WP_103066869.1">
    <property type="nucleotide sequence ID" value="NZ_AZRL01000012.1"/>
</dbReference>
<proteinExistence type="predicted"/>
<comment type="caution">
    <text evidence="1">The sequence shown here is derived from an EMBL/GenBank/DDBJ whole genome shotgun (WGS) entry which is preliminary data.</text>
</comment>
<organism evidence="1 2">
    <name type="scientific">Petrotoga olearia DSM 13574</name>
    <dbReference type="NCBI Taxonomy" id="1122955"/>
    <lineage>
        <taxon>Bacteria</taxon>
        <taxon>Thermotogati</taxon>
        <taxon>Thermotogota</taxon>
        <taxon>Thermotogae</taxon>
        <taxon>Petrotogales</taxon>
        <taxon>Petrotogaceae</taxon>
        <taxon>Petrotoga</taxon>
    </lineage>
</organism>
<sequence>MKWRKLMMFSLILLSVISFGVSEINLNHLEFLRDEFIIEGETKIGYWIYAEKFGDTYVHTEARGEGVTCVDDVARVAVLYTELYKLYHNEVYLQRAKEALDFVMALQDSDGDFYNFIFDDGGINKQGVTSRKSANWWAARGFWAISNALEIFDEDRDFQKKLESSAKLAYSFLSKSLDDNYFLNKNSDVSSVFLLGVIEYYQYTKDESAKELAIKIGDSILNTQIKEGLLKGAFDEGTDYQLWHSWGSRQGESLIELYKITGNTKYLDSAIFFADEFYPVLLSLGPVYEIGKYIKMYPQIAYAVEPIISTLVKLYSVTHEEKYAYMAVLFGGFFERNNHLSSPMYGPNGEGYDSLHSIYINSNAGAESTICALLSLVRLKTLPSEIQPLTSSKIVGGRQTLLFEAEKMNTGIYSFELDNANNIRIKTEESIRIRQKIDNFYSGEYEVYISGSFDSNTYVKASSGDNSIDKNLEPGDGIMYVGSLNMKDNQIILYLKPENGFIYIDQVILKPIDPIYIFEFDKYYYEFSKGKIEKTTYETKAEESLYTQTAEVEGIFIENSFLLNIEELFNNDGIVSFSNRKSGNFDNFDGIIGAKYPAEELTKQLVNNLLFYEKEDVYFKFKIDGNDNLILTSQVINLKNIEKAFDYIYIVGASDHGNYTGKILILYQDGSSQEVNIAFSDWCQSPIYGESVLMEFGYRYDSLGITENINPKMYLLKVPLKSVPVQSIFLPQIPTMHIFAISLK</sequence>
<dbReference type="InterPro" id="IPR012341">
    <property type="entry name" value="6hp_glycosidase-like_sf"/>
</dbReference>
<evidence type="ECO:0000313" key="1">
    <source>
        <dbReference type="EMBL" id="PNR96561.1"/>
    </source>
</evidence>
<protein>
    <submittedName>
        <fullName evidence="1">Uncharacterized protein</fullName>
    </submittedName>
</protein>